<evidence type="ECO:0000313" key="1">
    <source>
        <dbReference type="EMBL" id="MBE7939800.1"/>
    </source>
</evidence>
<organism evidence="1 2">
    <name type="scientific">Ramlibacter aquaticus</name>
    <dbReference type="NCBI Taxonomy" id="2780094"/>
    <lineage>
        <taxon>Bacteria</taxon>
        <taxon>Pseudomonadati</taxon>
        <taxon>Pseudomonadota</taxon>
        <taxon>Betaproteobacteria</taxon>
        <taxon>Burkholderiales</taxon>
        <taxon>Comamonadaceae</taxon>
        <taxon>Ramlibacter</taxon>
    </lineage>
</organism>
<name>A0ABR9SBX0_9BURK</name>
<reference evidence="1 2" key="1">
    <citation type="submission" date="2020-10" db="EMBL/GenBank/DDBJ databases">
        <title>Draft genome of Ramlibacter aquaticus LMG 30558.</title>
        <authorList>
            <person name="Props R."/>
        </authorList>
    </citation>
    <scope>NUCLEOTIDE SEQUENCE [LARGE SCALE GENOMIC DNA]</scope>
    <source>
        <strain evidence="1 2">LMG 30558</strain>
    </source>
</reference>
<keyword evidence="2" id="KW-1185">Reference proteome</keyword>
<comment type="caution">
    <text evidence="1">The sequence shown here is derived from an EMBL/GenBank/DDBJ whole genome shotgun (WGS) entry which is preliminary data.</text>
</comment>
<accession>A0ABR9SBX0</accession>
<protein>
    <submittedName>
        <fullName evidence="1">Uncharacterized protein</fullName>
    </submittedName>
</protein>
<dbReference type="EMBL" id="JADDOJ010000011">
    <property type="protein sequence ID" value="MBE7939800.1"/>
    <property type="molecule type" value="Genomic_DNA"/>
</dbReference>
<evidence type="ECO:0000313" key="2">
    <source>
        <dbReference type="Proteomes" id="UP000715965"/>
    </source>
</evidence>
<gene>
    <name evidence="1" type="ORF">IM725_04330</name>
</gene>
<sequence length="89" mass="10293">MNLDQLQRIRRWHAAHRSSHPVECQAWDAMLTLWVIGWVGWVPACILGSFWSLPVLVAAMSAPSLYAAWRLKAHRLGRLRCDWVGDFPR</sequence>
<dbReference type="Proteomes" id="UP000715965">
    <property type="component" value="Unassembled WGS sequence"/>
</dbReference>
<proteinExistence type="predicted"/>
<dbReference type="RefSeq" id="WP_193779347.1">
    <property type="nucleotide sequence ID" value="NZ_JADDOJ010000011.1"/>
</dbReference>